<name>A0A8F9XJQ2_9BACT</name>
<feature type="chain" id="PRO_5034608861" evidence="1">
    <location>
        <begin position="26"/>
        <end position="350"/>
    </location>
</feature>
<sequence>MNLSRSFPIACALLLALVASNFARADVVETRSGARLIGTITKIDAGVITLKTDYAGDLSVKQSEVVGITTNAPLVVRLASGTTLEGRVTSEGGAMKIAGPDGELTTKVDKVAATWSPGGTDPQVAALQRHWTYEAAVDMTGKTGNTEQLGTQVSGRAVLKTPQDTLQFYTAYNRQVSEGVKSADQFKAGVDYANNFSGKRSWYMRDEGGFDRVKDVELYNVAAAGIGYDFVKQPKHIFTGRIGLSYRYEGYSNPLTANVSSAGLDLGIYHEYQFANSKLVNRLAFVPSFNDFSNFRLTHESYYELPILAPAGSHAWALRLGVSNDYNSKPGVDVEKLDTMYFTRLVLSWQ</sequence>
<feature type="signal peptide" evidence="1">
    <location>
        <begin position="1"/>
        <end position="25"/>
    </location>
</feature>
<dbReference type="Proteomes" id="UP000825051">
    <property type="component" value="Chromosome"/>
</dbReference>
<dbReference type="KEGG" id="ole:K0B96_16625"/>
<dbReference type="EMBL" id="CP080507">
    <property type="protein sequence ID" value="QYM78908.1"/>
    <property type="molecule type" value="Genomic_DNA"/>
</dbReference>
<evidence type="ECO:0000256" key="1">
    <source>
        <dbReference type="SAM" id="SignalP"/>
    </source>
</evidence>
<keyword evidence="1" id="KW-0732">Signal</keyword>
<reference evidence="2" key="1">
    <citation type="submission" date="2021-08" db="EMBL/GenBank/DDBJ databases">
        <title>Genome of a novel bacterium of the phylum Verrucomicrobia, Oleiharenicola sp. KSB-15.</title>
        <authorList>
            <person name="Chung J.-H."/>
            <person name="Ahn J.-H."/>
            <person name="Yoon Y."/>
            <person name="Kim D.-Y."/>
            <person name="An S.-H."/>
            <person name="Park I."/>
            <person name="Yeon J."/>
        </authorList>
    </citation>
    <scope>NUCLEOTIDE SEQUENCE</scope>
    <source>
        <strain evidence="2">KSB-15</strain>
    </source>
</reference>
<dbReference type="AlphaFoldDB" id="A0A8F9XJQ2"/>
<proteinExistence type="predicted"/>
<evidence type="ECO:0000313" key="3">
    <source>
        <dbReference type="Proteomes" id="UP000825051"/>
    </source>
</evidence>
<organism evidence="2 3">
    <name type="scientific">Horticoccus luteus</name>
    <dbReference type="NCBI Taxonomy" id="2862869"/>
    <lineage>
        <taxon>Bacteria</taxon>
        <taxon>Pseudomonadati</taxon>
        <taxon>Verrucomicrobiota</taxon>
        <taxon>Opitutia</taxon>
        <taxon>Opitutales</taxon>
        <taxon>Opitutaceae</taxon>
        <taxon>Horticoccus</taxon>
    </lineage>
</organism>
<gene>
    <name evidence="2" type="ORF">K0B96_16625</name>
</gene>
<evidence type="ECO:0000313" key="2">
    <source>
        <dbReference type="EMBL" id="QYM78908.1"/>
    </source>
</evidence>
<protein>
    <submittedName>
        <fullName evidence="2">DUF481 domain-containing protein</fullName>
    </submittedName>
</protein>
<keyword evidence="3" id="KW-1185">Reference proteome</keyword>
<accession>A0A8F9XJQ2</accession>
<dbReference type="Pfam" id="PF04338">
    <property type="entry name" value="DUF481"/>
    <property type="match status" value="1"/>
</dbReference>
<dbReference type="InterPro" id="IPR007433">
    <property type="entry name" value="DUF481"/>
</dbReference>